<sequence>MIQGTGAQILRFALINMFRECRSRGWLYDKVEFYITPYDEADIGASKDIAQEASDLLTKCIRDAGDLFTSVLHIDVDVNIGDRWIH</sequence>
<dbReference type="SUPFAM" id="SSF56672">
    <property type="entry name" value="DNA/RNA polymerases"/>
    <property type="match status" value="1"/>
</dbReference>
<organism evidence="1">
    <name type="scientific">Dulem virus 41</name>
    <dbReference type="NCBI Taxonomy" id="3145759"/>
    <lineage>
        <taxon>Viruses</taxon>
        <taxon>Duplodnaviria</taxon>
        <taxon>Heunggongvirae</taxon>
        <taxon>Uroviricota</taxon>
        <taxon>Caudoviricetes</taxon>
    </lineage>
</organism>
<protein>
    <submittedName>
        <fullName evidence="1">Polymerase/primase</fullName>
    </submittedName>
</protein>
<proteinExistence type="predicted"/>
<reference evidence="1" key="1">
    <citation type="submission" date="2024-03" db="EMBL/GenBank/DDBJ databases">
        <title>Diverse circular DNA viruses in blood, oral, and fecal samples of captive lemurs.</title>
        <authorList>
            <person name="Paietta E.N."/>
            <person name="Kraberger S."/>
            <person name="Lund M.C."/>
            <person name="Custer J.M."/>
            <person name="Vargas K.M."/>
            <person name="Ehmke E.E."/>
            <person name="Yoder A.D."/>
            <person name="Varsani A."/>
        </authorList>
    </citation>
    <scope>NUCLEOTIDE SEQUENCE</scope>
    <source>
        <strain evidence="1">Duke_24FS_1</strain>
    </source>
</reference>
<dbReference type="Gene3D" id="3.30.70.370">
    <property type="match status" value="1"/>
</dbReference>
<dbReference type="InterPro" id="IPR043502">
    <property type="entry name" value="DNA/RNA_pol_sf"/>
</dbReference>
<dbReference type="EMBL" id="PP511520">
    <property type="protein sequence ID" value="XCD04974.1"/>
    <property type="molecule type" value="Genomic_DNA"/>
</dbReference>
<accession>A0AAU8B063</accession>
<evidence type="ECO:0000313" key="1">
    <source>
        <dbReference type="EMBL" id="XCD04974.1"/>
    </source>
</evidence>
<name>A0AAU8B063_9CAUD</name>